<dbReference type="EMBL" id="MN740326">
    <property type="protein sequence ID" value="QHU00319.1"/>
    <property type="molecule type" value="Genomic_DNA"/>
</dbReference>
<protein>
    <submittedName>
        <fullName evidence="1">Uncharacterized protein</fullName>
    </submittedName>
</protein>
<name>A0A6C0J3T0_9ZZZZ</name>
<sequence>MKTIILIIIIALLLFSKKIVKKPSVATFVNKDNNDFKYYQKLDHLITIDETNNDIKYYQNSDHLITSPTIDETNNDNFIKDIHHEMLGRVNEEISEERLNEMQGYEPELEDNVDFKYREPEFMRMAQPYFTI</sequence>
<reference evidence="1" key="1">
    <citation type="journal article" date="2020" name="Nature">
        <title>Giant virus diversity and host interactions through global metagenomics.</title>
        <authorList>
            <person name="Schulz F."/>
            <person name="Roux S."/>
            <person name="Paez-Espino D."/>
            <person name="Jungbluth S."/>
            <person name="Walsh D.A."/>
            <person name="Denef V.J."/>
            <person name="McMahon K.D."/>
            <person name="Konstantinidis K.T."/>
            <person name="Eloe-Fadrosh E.A."/>
            <person name="Kyrpides N.C."/>
            <person name="Woyke T."/>
        </authorList>
    </citation>
    <scope>NUCLEOTIDE SEQUENCE</scope>
    <source>
        <strain evidence="1">GVMAG-M-3300025860-12</strain>
    </source>
</reference>
<organism evidence="1">
    <name type="scientific">viral metagenome</name>
    <dbReference type="NCBI Taxonomy" id="1070528"/>
    <lineage>
        <taxon>unclassified sequences</taxon>
        <taxon>metagenomes</taxon>
        <taxon>organismal metagenomes</taxon>
    </lineage>
</organism>
<evidence type="ECO:0000313" key="1">
    <source>
        <dbReference type="EMBL" id="QHU00319.1"/>
    </source>
</evidence>
<proteinExistence type="predicted"/>
<accession>A0A6C0J3T0</accession>
<dbReference type="AlphaFoldDB" id="A0A6C0J3T0"/>